<name>A0A6N2S8Y3_9BACT</name>
<protein>
    <submittedName>
        <fullName evidence="1">Uncharacterized protein</fullName>
    </submittedName>
</protein>
<dbReference type="OrthoDB" id="198360at2"/>
<reference evidence="1" key="1">
    <citation type="submission" date="2019-11" db="EMBL/GenBank/DDBJ databases">
        <authorList>
            <person name="Feng L."/>
        </authorList>
    </citation>
    <scope>NUCLEOTIDE SEQUENCE</scope>
    <source>
        <strain evidence="1">AMuciniphilaLFYP55</strain>
    </source>
</reference>
<dbReference type="RefSeq" id="WP_102721975.1">
    <property type="nucleotide sequence ID" value="NZ_CACRSS010000002.1"/>
</dbReference>
<gene>
    <name evidence="1" type="ORF">AMLFYP55_01994</name>
</gene>
<dbReference type="EMBL" id="CACRSS010000002">
    <property type="protein sequence ID" value="VYS88721.1"/>
    <property type="molecule type" value="Genomic_DNA"/>
</dbReference>
<accession>A0A6N2S8Y3</accession>
<organism evidence="1">
    <name type="scientific">Akkermansia muciniphila</name>
    <dbReference type="NCBI Taxonomy" id="239935"/>
    <lineage>
        <taxon>Bacteria</taxon>
        <taxon>Pseudomonadati</taxon>
        <taxon>Verrucomicrobiota</taxon>
        <taxon>Verrucomicrobiia</taxon>
        <taxon>Verrucomicrobiales</taxon>
        <taxon>Akkermansiaceae</taxon>
        <taxon>Akkermansia</taxon>
    </lineage>
</organism>
<proteinExistence type="predicted"/>
<dbReference type="AlphaFoldDB" id="A0A6N2S8Y3"/>
<evidence type="ECO:0000313" key="1">
    <source>
        <dbReference type="EMBL" id="VYS88721.1"/>
    </source>
</evidence>
<sequence>MTFSVCPFLRLAAVCGGALLCSSCLPMLGTGQMLAGSHLADGLLSTSPLDLVWRGDIRSFPSSGLDTPRGFKVSPADSYSLLMEARPGIAGEWACYHDRNSYYWAFVAGKKEEEAGLYAVRRGVAVNGTTGEIEDHPAVQAVQPPSVM</sequence>